<dbReference type="SUPFAM" id="SSF69593">
    <property type="entry name" value="Glycerol-3-phosphate (1)-acyltransferase"/>
    <property type="match status" value="1"/>
</dbReference>
<dbReference type="RefSeq" id="WP_257768853.1">
    <property type="nucleotide sequence ID" value="NZ_CP102480.1"/>
</dbReference>
<dbReference type="SMART" id="SM00563">
    <property type="entry name" value="PlsC"/>
    <property type="match status" value="1"/>
</dbReference>
<feature type="domain" description="Phospholipid/glycerol acyltransferase" evidence="1">
    <location>
        <begin position="43"/>
        <end position="166"/>
    </location>
</feature>
<organism evidence="2 3">
    <name type="scientific">Nisaea acidiphila</name>
    <dbReference type="NCBI Taxonomy" id="1862145"/>
    <lineage>
        <taxon>Bacteria</taxon>
        <taxon>Pseudomonadati</taxon>
        <taxon>Pseudomonadota</taxon>
        <taxon>Alphaproteobacteria</taxon>
        <taxon>Rhodospirillales</taxon>
        <taxon>Thalassobaculaceae</taxon>
        <taxon>Nisaea</taxon>
    </lineage>
</organism>
<keyword evidence="2" id="KW-0012">Acyltransferase</keyword>
<keyword evidence="2" id="KW-0808">Transferase</keyword>
<dbReference type="KEGG" id="naci:NUH88_21420"/>
<proteinExistence type="predicted"/>
<dbReference type="InterPro" id="IPR045746">
    <property type="entry name" value="ACT14924-like_Acyltransf_dom"/>
</dbReference>
<dbReference type="InterPro" id="IPR002123">
    <property type="entry name" value="Plipid/glycerol_acylTrfase"/>
</dbReference>
<evidence type="ECO:0000259" key="1">
    <source>
        <dbReference type="SMART" id="SM00563"/>
    </source>
</evidence>
<keyword evidence="3" id="KW-1185">Reference proteome</keyword>
<dbReference type="CDD" id="cd07986">
    <property type="entry name" value="LPLAT_ACT14924-like"/>
    <property type="match status" value="1"/>
</dbReference>
<reference evidence="2" key="1">
    <citation type="submission" date="2022-08" db="EMBL/GenBank/DDBJ databases">
        <title>Nisaea acidiphila sp. nov., isolated from a marine algal debris and emended description of the genus Nisaea Urios et al. 2008.</title>
        <authorList>
            <person name="Kwon K."/>
        </authorList>
    </citation>
    <scope>NUCLEOTIDE SEQUENCE</scope>
    <source>
        <strain evidence="2">MEBiC11861</strain>
    </source>
</reference>
<dbReference type="Proteomes" id="UP001060336">
    <property type="component" value="Chromosome"/>
</dbReference>
<dbReference type="EMBL" id="CP102480">
    <property type="protein sequence ID" value="UUX49935.1"/>
    <property type="molecule type" value="Genomic_DNA"/>
</dbReference>
<protein>
    <submittedName>
        <fullName evidence="2">Lysophospholipid acyltransferase family protein</fullName>
    </submittedName>
</protein>
<dbReference type="AlphaFoldDB" id="A0A9J7ARQ8"/>
<evidence type="ECO:0000313" key="3">
    <source>
        <dbReference type="Proteomes" id="UP001060336"/>
    </source>
</evidence>
<sequence>MYDDYCSRYLGSENFWQSAVDYLRLSVRFEESRLREIPSDGPLIVVANHPFGVLDGIAVGHITSQVRGDFKLMAHAVLGRAEPLRPYLIPIEFDGASSAVRSNVESKRKALNHLKDGGALVIFPAGRVSTADNVFGRATDAPWKLFAGKLIAHSDATVVPIFFEGQNRFLFHLVSRFSEALREALLMSEVVRRIGDEVRAHIGDPIRASDLGGGSDRQALLDDLRQMVYALDPASGPRLVA</sequence>
<dbReference type="Pfam" id="PF19576">
    <property type="entry name" value="Acyltransf_2"/>
    <property type="match status" value="1"/>
</dbReference>
<accession>A0A9J7ARQ8</accession>
<name>A0A9J7ARQ8_9PROT</name>
<evidence type="ECO:0000313" key="2">
    <source>
        <dbReference type="EMBL" id="UUX49935.1"/>
    </source>
</evidence>
<dbReference type="GO" id="GO:0016746">
    <property type="term" value="F:acyltransferase activity"/>
    <property type="evidence" value="ECO:0007669"/>
    <property type="project" value="UniProtKB-KW"/>
</dbReference>
<gene>
    <name evidence="2" type="ORF">NUH88_21420</name>
</gene>